<dbReference type="Pfam" id="PF13683">
    <property type="entry name" value="rve_3"/>
    <property type="match status" value="1"/>
</dbReference>
<dbReference type="SUPFAM" id="SSF53098">
    <property type="entry name" value="Ribonuclease H-like"/>
    <property type="match status" value="1"/>
</dbReference>
<accession>A0A840V7H2</accession>
<organism evidence="2 3">
    <name type="scientific">Haloferula luteola</name>
    <dbReference type="NCBI Taxonomy" id="595692"/>
    <lineage>
        <taxon>Bacteria</taxon>
        <taxon>Pseudomonadati</taxon>
        <taxon>Verrucomicrobiota</taxon>
        <taxon>Verrucomicrobiia</taxon>
        <taxon>Verrucomicrobiales</taxon>
        <taxon>Verrucomicrobiaceae</taxon>
        <taxon>Haloferula</taxon>
    </lineage>
</organism>
<dbReference type="InterPro" id="IPR012337">
    <property type="entry name" value="RNaseH-like_sf"/>
</dbReference>
<proteinExistence type="predicted"/>
<dbReference type="AlphaFoldDB" id="A0A840V7H2"/>
<evidence type="ECO:0000259" key="1">
    <source>
        <dbReference type="Pfam" id="PF13683"/>
    </source>
</evidence>
<dbReference type="RefSeq" id="WP_184021859.1">
    <property type="nucleotide sequence ID" value="NZ_JACHFD010000032.1"/>
</dbReference>
<name>A0A840V7H2_9BACT</name>
<keyword evidence="3" id="KW-1185">Reference proteome</keyword>
<dbReference type="EMBL" id="JACHFD010000032">
    <property type="protein sequence ID" value="MBB5353663.1"/>
    <property type="molecule type" value="Genomic_DNA"/>
</dbReference>
<dbReference type="GO" id="GO:0015074">
    <property type="term" value="P:DNA integration"/>
    <property type="evidence" value="ECO:0007669"/>
    <property type="project" value="InterPro"/>
</dbReference>
<evidence type="ECO:0000313" key="3">
    <source>
        <dbReference type="Proteomes" id="UP000557717"/>
    </source>
</evidence>
<gene>
    <name evidence="2" type="ORF">HNR46_003924</name>
</gene>
<sequence length="68" mass="8183">MDNVFIERLWRSLKCEDIYLKDYYNLLELEGGVSRWIADDNRERIHQHHDYVTPWSVYRSQPGLAEAA</sequence>
<evidence type="ECO:0000313" key="2">
    <source>
        <dbReference type="EMBL" id="MBB5353663.1"/>
    </source>
</evidence>
<feature type="domain" description="Integrase catalytic" evidence="1">
    <location>
        <begin position="1"/>
        <end position="54"/>
    </location>
</feature>
<dbReference type="InterPro" id="IPR001584">
    <property type="entry name" value="Integrase_cat-core"/>
</dbReference>
<reference evidence="2 3" key="1">
    <citation type="submission" date="2020-08" db="EMBL/GenBank/DDBJ databases">
        <title>Genomic Encyclopedia of Type Strains, Phase IV (KMG-IV): sequencing the most valuable type-strain genomes for metagenomic binning, comparative biology and taxonomic classification.</title>
        <authorList>
            <person name="Goeker M."/>
        </authorList>
    </citation>
    <scope>NUCLEOTIDE SEQUENCE [LARGE SCALE GENOMIC DNA]</scope>
    <source>
        <strain evidence="2 3">YC6886</strain>
    </source>
</reference>
<protein>
    <recommendedName>
        <fullName evidence="1">Integrase catalytic domain-containing protein</fullName>
    </recommendedName>
</protein>
<dbReference type="Proteomes" id="UP000557717">
    <property type="component" value="Unassembled WGS sequence"/>
</dbReference>
<comment type="caution">
    <text evidence="2">The sequence shown here is derived from an EMBL/GenBank/DDBJ whole genome shotgun (WGS) entry which is preliminary data.</text>
</comment>